<comment type="caution">
    <text evidence="2">The sequence shown here is derived from an EMBL/GenBank/DDBJ whole genome shotgun (WGS) entry which is preliminary data.</text>
</comment>
<organism evidence="2 3">
    <name type="scientific">Fodinicurvata halophila</name>
    <dbReference type="NCBI Taxonomy" id="1419723"/>
    <lineage>
        <taxon>Bacteria</taxon>
        <taxon>Pseudomonadati</taxon>
        <taxon>Pseudomonadota</taxon>
        <taxon>Alphaproteobacteria</taxon>
        <taxon>Rhodospirillales</taxon>
        <taxon>Rhodovibrionaceae</taxon>
        <taxon>Fodinicurvata</taxon>
    </lineage>
</organism>
<accession>A0ABV8URJ1</accession>
<gene>
    <name evidence="2" type="ORF">ACFOW6_16410</name>
</gene>
<evidence type="ECO:0000259" key="1">
    <source>
        <dbReference type="Pfam" id="PF09361"/>
    </source>
</evidence>
<dbReference type="RefSeq" id="WP_382423510.1">
    <property type="nucleotide sequence ID" value="NZ_JBHSCW010000011.1"/>
</dbReference>
<keyword evidence="3" id="KW-1185">Reference proteome</keyword>
<name>A0ABV8URJ1_9PROT</name>
<reference evidence="3" key="1">
    <citation type="journal article" date="2019" name="Int. J. Syst. Evol. Microbiol.">
        <title>The Global Catalogue of Microorganisms (GCM) 10K type strain sequencing project: providing services to taxonomists for standard genome sequencing and annotation.</title>
        <authorList>
            <consortium name="The Broad Institute Genomics Platform"/>
            <consortium name="The Broad Institute Genome Sequencing Center for Infectious Disease"/>
            <person name="Wu L."/>
            <person name="Ma J."/>
        </authorList>
    </citation>
    <scope>NUCLEOTIDE SEQUENCE [LARGE SCALE GENOMIC DNA]</scope>
    <source>
        <strain evidence="3">CECT 8472</strain>
    </source>
</reference>
<dbReference type="NCBIfam" id="TIGR01841">
    <property type="entry name" value="phasin"/>
    <property type="match status" value="1"/>
</dbReference>
<dbReference type="Pfam" id="PF09361">
    <property type="entry name" value="Phasin_2"/>
    <property type="match status" value="1"/>
</dbReference>
<dbReference type="InterPro" id="IPR010127">
    <property type="entry name" value="Phasin_subfam-1"/>
</dbReference>
<evidence type="ECO:0000313" key="2">
    <source>
        <dbReference type="EMBL" id="MFC4353134.1"/>
    </source>
</evidence>
<evidence type="ECO:0000313" key="3">
    <source>
        <dbReference type="Proteomes" id="UP001595799"/>
    </source>
</evidence>
<dbReference type="EMBL" id="JBHSCW010000011">
    <property type="protein sequence ID" value="MFC4353134.1"/>
    <property type="molecule type" value="Genomic_DNA"/>
</dbReference>
<dbReference type="InterPro" id="IPR018968">
    <property type="entry name" value="Phasin"/>
</dbReference>
<protein>
    <submittedName>
        <fullName evidence="2">Phasin family protein</fullName>
    </submittedName>
</protein>
<sequence>MTTKKTASAQEALKPVEAAVNSGKETVEAVLKVSADAATKQYEQAFSMTKEQVEKSSNMAFKSYDEFSDLGKENLNAVVTSGSTFAKGFEAISKEMMSFTQSNMEAGLAMTKKMLGAKNLQEVTDLQGEYSRGQFDKFLAETAKLSEMSMQTANETVAPLQTRAQATIEKVMKPAA</sequence>
<proteinExistence type="predicted"/>
<feature type="domain" description="Phasin" evidence="1">
    <location>
        <begin position="66"/>
        <end position="163"/>
    </location>
</feature>
<dbReference type="Proteomes" id="UP001595799">
    <property type="component" value="Unassembled WGS sequence"/>
</dbReference>